<reference evidence="1" key="1">
    <citation type="submission" date="2021-04" db="EMBL/GenBank/DDBJ databases">
        <authorList>
            <person name="Rodrigo-Torres L."/>
            <person name="Arahal R. D."/>
            <person name="Lucena T."/>
        </authorList>
    </citation>
    <scope>NUCLEOTIDE SEQUENCE</scope>
    <source>
        <strain evidence="1">CECT 9275</strain>
    </source>
</reference>
<evidence type="ECO:0000313" key="1">
    <source>
        <dbReference type="EMBL" id="CAG5008995.1"/>
    </source>
</evidence>
<keyword evidence="2" id="KW-1185">Reference proteome</keyword>
<dbReference type="EMBL" id="CAJRAF010000002">
    <property type="protein sequence ID" value="CAG5008995.1"/>
    <property type="molecule type" value="Genomic_DNA"/>
</dbReference>
<gene>
    <name evidence="1" type="ORF">DYBT9275_04400</name>
</gene>
<dbReference type="Proteomes" id="UP000680038">
    <property type="component" value="Unassembled WGS sequence"/>
</dbReference>
<proteinExistence type="predicted"/>
<comment type="caution">
    <text evidence="1">The sequence shown here is derived from an EMBL/GenBank/DDBJ whole genome shotgun (WGS) entry which is preliminary data.</text>
</comment>
<accession>A0A916N7I8</accession>
<evidence type="ECO:0000313" key="2">
    <source>
        <dbReference type="Proteomes" id="UP000680038"/>
    </source>
</evidence>
<sequence>MRILVKIYTRSNNRAETGEDKSEARYYFVYYLIRSIIYIDRDRNPLNVL</sequence>
<name>A0A916N7I8_9BACT</name>
<organism evidence="1 2">
    <name type="scientific">Dyadobacter helix</name>
    <dbReference type="NCBI Taxonomy" id="2822344"/>
    <lineage>
        <taxon>Bacteria</taxon>
        <taxon>Pseudomonadati</taxon>
        <taxon>Bacteroidota</taxon>
        <taxon>Cytophagia</taxon>
        <taxon>Cytophagales</taxon>
        <taxon>Spirosomataceae</taxon>
        <taxon>Dyadobacter</taxon>
    </lineage>
</organism>
<protein>
    <submittedName>
        <fullName evidence="1">Uncharacterized protein</fullName>
    </submittedName>
</protein>
<dbReference type="AlphaFoldDB" id="A0A916N7I8"/>